<dbReference type="Proteomes" id="UP000255367">
    <property type="component" value="Unassembled WGS sequence"/>
</dbReference>
<reference evidence="2 3" key="1">
    <citation type="submission" date="2018-06" db="EMBL/GenBank/DDBJ databases">
        <authorList>
            <consortium name="Pathogen Informatics"/>
            <person name="Doyle S."/>
        </authorList>
    </citation>
    <scope>NUCLEOTIDE SEQUENCE [LARGE SCALE GENOMIC DNA]</scope>
    <source>
        <strain evidence="2 3">NCTC12020</strain>
    </source>
</reference>
<evidence type="ECO:0000313" key="3">
    <source>
        <dbReference type="Proteomes" id="UP000255367"/>
    </source>
</evidence>
<keyword evidence="3" id="KW-1185">Reference proteome</keyword>
<gene>
    <name evidence="2" type="ORF">NCTC12020_00965</name>
</gene>
<protein>
    <submittedName>
        <fullName evidence="2">Uncharacterized protein</fullName>
    </submittedName>
</protein>
<proteinExistence type="predicted"/>
<feature type="coiled-coil region" evidence="1">
    <location>
        <begin position="6"/>
        <end position="40"/>
    </location>
</feature>
<dbReference type="EMBL" id="UHIO01000001">
    <property type="protein sequence ID" value="SUP42822.1"/>
    <property type="molecule type" value="Genomic_DNA"/>
</dbReference>
<evidence type="ECO:0000313" key="2">
    <source>
        <dbReference type="EMBL" id="SUP42822.1"/>
    </source>
</evidence>
<dbReference type="RefSeq" id="WP_115310168.1">
    <property type="nucleotide sequence ID" value="NZ_UHIO01000001.1"/>
</dbReference>
<organism evidence="2 3">
    <name type="scientific">Veillonella criceti</name>
    <dbReference type="NCBI Taxonomy" id="103891"/>
    <lineage>
        <taxon>Bacteria</taxon>
        <taxon>Bacillati</taxon>
        <taxon>Bacillota</taxon>
        <taxon>Negativicutes</taxon>
        <taxon>Veillonellales</taxon>
        <taxon>Veillonellaceae</taxon>
        <taxon>Veillonella</taxon>
    </lineage>
</organism>
<accession>A0A380NM96</accession>
<name>A0A380NM96_9FIRM</name>
<sequence length="81" mass="9733">MKKLTDSELSKKISKLNQELNRLQEQKKERENTRKIKLAEYIEKEYNITSIIEFETYFKSFNRANSPHSNEIYTAPSPYEE</sequence>
<evidence type="ECO:0000256" key="1">
    <source>
        <dbReference type="SAM" id="Coils"/>
    </source>
</evidence>
<dbReference type="AlphaFoldDB" id="A0A380NM96"/>
<keyword evidence="1" id="KW-0175">Coiled coil</keyword>